<dbReference type="Gene3D" id="1.20.1280.50">
    <property type="match status" value="1"/>
</dbReference>
<organism evidence="2 3">
    <name type="scientific">Calocera viscosa (strain TUFC12733)</name>
    <dbReference type="NCBI Taxonomy" id="1330018"/>
    <lineage>
        <taxon>Eukaryota</taxon>
        <taxon>Fungi</taxon>
        <taxon>Dikarya</taxon>
        <taxon>Basidiomycota</taxon>
        <taxon>Agaricomycotina</taxon>
        <taxon>Dacrymycetes</taxon>
        <taxon>Dacrymycetales</taxon>
        <taxon>Dacrymycetaceae</taxon>
        <taxon>Calocera</taxon>
    </lineage>
</organism>
<sequence>MSLSSSHSTSRRPRSSRLSKKSYRAHHAPQYVKTPIHRLNADVLLLVFSLCRDVEPISLWTISHTSRRWRTLTLEHSFLWTNITIDHSSIQRLGVRGLWQWIHLSLSRSGNQQALDITIDLHDLRSWDSAEKPDGLDLHVVLSAVCDQAHRWRSFTYLLGDEVIYNWPRECRASYEDFETIFSYMPFLQSITLGQGHSDTNYGITPQYIHTFFQRTNAAPYLRSISLYNIDSDTGRLDWNGHFSHRTTNTPSHGLSHVLSTLRNYPSMGSLQLSGWSAGTDNEHRPVVLGQLQELTLTPNAFLSNVVALIEMPLLSELTLDSRDIPGDEVIAKQSTWERQPNSHYSTTFLEALSGERHSLLTNLVLYLPFRNVPWTSIISFSTLETIRIVKPIEDTFWLTCPSTLSALYKKNNLSGDKRGWCLPRLHTLTLEVTPPYGTTSHHAPTAVWRLCVAATKHQFMDRWEASSHSDGVIVPLAIDLIGPNWKFEIRDMSQNSDASGAAGL</sequence>
<dbReference type="Proteomes" id="UP000076738">
    <property type="component" value="Unassembled WGS sequence"/>
</dbReference>
<dbReference type="SUPFAM" id="SSF81383">
    <property type="entry name" value="F-box domain"/>
    <property type="match status" value="1"/>
</dbReference>
<reference evidence="2 3" key="1">
    <citation type="journal article" date="2016" name="Mol. Biol. Evol.">
        <title>Comparative Genomics of Early-Diverging Mushroom-Forming Fungi Provides Insights into the Origins of Lignocellulose Decay Capabilities.</title>
        <authorList>
            <person name="Nagy L.G."/>
            <person name="Riley R."/>
            <person name="Tritt A."/>
            <person name="Adam C."/>
            <person name="Daum C."/>
            <person name="Floudas D."/>
            <person name="Sun H."/>
            <person name="Yadav J.S."/>
            <person name="Pangilinan J."/>
            <person name="Larsson K.H."/>
            <person name="Matsuura K."/>
            <person name="Barry K."/>
            <person name="Labutti K."/>
            <person name="Kuo R."/>
            <person name="Ohm R.A."/>
            <person name="Bhattacharya S.S."/>
            <person name="Shirouzu T."/>
            <person name="Yoshinaga Y."/>
            <person name="Martin F.M."/>
            <person name="Grigoriev I.V."/>
            <person name="Hibbett D.S."/>
        </authorList>
    </citation>
    <scope>NUCLEOTIDE SEQUENCE [LARGE SCALE GENOMIC DNA]</scope>
    <source>
        <strain evidence="2 3">TUFC12733</strain>
    </source>
</reference>
<protein>
    <submittedName>
        <fullName evidence="2">Uncharacterized protein</fullName>
    </submittedName>
</protein>
<proteinExistence type="predicted"/>
<accession>A0A167KGN2</accession>
<dbReference type="EMBL" id="KV417293">
    <property type="protein sequence ID" value="KZO94631.1"/>
    <property type="molecule type" value="Genomic_DNA"/>
</dbReference>
<dbReference type="InterPro" id="IPR036047">
    <property type="entry name" value="F-box-like_dom_sf"/>
</dbReference>
<keyword evidence="3" id="KW-1185">Reference proteome</keyword>
<gene>
    <name evidence="2" type="ORF">CALVIDRAFT_195646</name>
</gene>
<feature type="region of interest" description="Disordered" evidence="1">
    <location>
        <begin position="1"/>
        <end position="26"/>
    </location>
</feature>
<name>A0A167KGN2_CALVF</name>
<evidence type="ECO:0000256" key="1">
    <source>
        <dbReference type="SAM" id="MobiDB-lite"/>
    </source>
</evidence>
<evidence type="ECO:0000313" key="3">
    <source>
        <dbReference type="Proteomes" id="UP000076738"/>
    </source>
</evidence>
<dbReference type="OrthoDB" id="3365698at2759"/>
<feature type="compositionally biased region" description="Basic residues" evidence="1">
    <location>
        <begin position="9"/>
        <end position="26"/>
    </location>
</feature>
<evidence type="ECO:0000313" key="2">
    <source>
        <dbReference type="EMBL" id="KZO94631.1"/>
    </source>
</evidence>
<dbReference type="AlphaFoldDB" id="A0A167KGN2"/>